<evidence type="ECO:0000256" key="6">
    <source>
        <dbReference type="ARBA" id="ARBA00022989"/>
    </source>
</evidence>
<evidence type="ECO:0000256" key="4">
    <source>
        <dbReference type="ARBA" id="ARBA00022692"/>
    </source>
</evidence>
<name>A0AAN9VHD2_9ORTH</name>
<evidence type="ECO:0000256" key="3">
    <source>
        <dbReference type="ARBA" id="ARBA00018191"/>
    </source>
</evidence>
<dbReference type="GO" id="GO:0006120">
    <property type="term" value="P:mitochondrial electron transport, NADH to ubiquinone"/>
    <property type="evidence" value="ECO:0007669"/>
    <property type="project" value="InterPro"/>
</dbReference>
<protein>
    <recommendedName>
        <fullName evidence="3">NADH dehydrogenase [ubiquinone] 1 alpha subcomplex subunit 11</fullName>
    </recommendedName>
    <alternativeName>
        <fullName evidence="9">Complex I-B14.7</fullName>
    </alternativeName>
    <alternativeName>
        <fullName evidence="10">NADH-ubiquinone oxidoreductase subunit B14.7</fullName>
    </alternativeName>
</protein>
<evidence type="ECO:0000256" key="1">
    <source>
        <dbReference type="ARBA" id="ARBA00004292"/>
    </source>
</evidence>
<evidence type="ECO:0000256" key="5">
    <source>
        <dbReference type="ARBA" id="ARBA00022792"/>
    </source>
</evidence>
<dbReference type="PANTHER" id="PTHR21382:SF1">
    <property type="entry name" value="NADH DEHYDROGENASE [UBIQUINONE] 1 ALPHA SUBCOMPLEX SUBUNIT 11"/>
    <property type="match status" value="1"/>
</dbReference>
<evidence type="ECO:0000256" key="11">
    <source>
        <dbReference type="SAM" id="Phobius"/>
    </source>
</evidence>
<comment type="subcellular location">
    <subcellularLocation>
        <location evidence="1">Mitochondrion inner membrane</location>
        <topology evidence="1">Multi-pass membrane protein</topology>
        <orientation evidence="1">Matrix side</orientation>
    </subcellularLocation>
</comment>
<comment type="caution">
    <text evidence="12">The sequence shown here is derived from an EMBL/GenBank/DDBJ whole genome shotgun (WGS) entry which is preliminary data.</text>
</comment>
<dbReference type="GO" id="GO:0005743">
    <property type="term" value="C:mitochondrial inner membrane"/>
    <property type="evidence" value="ECO:0007669"/>
    <property type="project" value="UniProtKB-SubCell"/>
</dbReference>
<evidence type="ECO:0000256" key="7">
    <source>
        <dbReference type="ARBA" id="ARBA00023128"/>
    </source>
</evidence>
<keyword evidence="7" id="KW-0496">Mitochondrion</keyword>
<gene>
    <name evidence="12" type="ORF">R5R35_004946</name>
</gene>
<organism evidence="12 13">
    <name type="scientific">Gryllus longicercus</name>
    <dbReference type="NCBI Taxonomy" id="2509291"/>
    <lineage>
        <taxon>Eukaryota</taxon>
        <taxon>Metazoa</taxon>
        <taxon>Ecdysozoa</taxon>
        <taxon>Arthropoda</taxon>
        <taxon>Hexapoda</taxon>
        <taxon>Insecta</taxon>
        <taxon>Pterygota</taxon>
        <taxon>Neoptera</taxon>
        <taxon>Polyneoptera</taxon>
        <taxon>Orthoptera</taxon>
        <taxon>Ensifera</taxon>
        <taxon>Gryllidea</taxon>
        <taxon>Grylloidea</taxon>
        <taxon>Gryllidae</taxon>
        <taxon>Gryllinae</taxon>
        <taxon>Gryllus</taxon>
    </lineage>
</organism>
<evidence type="ECO:0000313" key="13">
    <source>
        <dbReference type="Proteomes" id="UP001378592"/>
    </source>
</evidence>
<reference evidence="12 13" key="1">
    <citation type="submission" date="2024-03" db="EMBL/GenBank/DDBJ databases">
        <title>The genome assembly and annotation of the cricket Gryllus longicercus Weissman &amp; Gray.</title>
        <authorList>
            <person name="Szrajer S."/>
            <person name="Gray D."/>
            <person name="Ylla G."/>
        </authorList>
    </citation>
    <scope>NUCLEOTIDE SEQUENCE [LARGE SCALE GENOMIC DNA]</scope>
    <source>
        <strain evidence="12">DAG 2021-001</strain>
        <tissue evidence="12">Whole body minus gut</tissue>
    </source>
</reference>
<keyword evidence="5" id="KW-0999">Mitochondrion inner membrane</keyword>
<evidence type="ECO:0000256" key="10">
    <source>
        <dbReference type="ARBA" id="ARBA00031497"/>
    </source>
</evidence>
<dbReference type="Proteomes" id="UP001378592">
    <property type="component" value="Unassembled WGS sequence"/>
</dbReference>
<keyword evidence="6 11" id="KW-1133">Transmembrane helix</keyword>
<dbReference type="AlphaFoldDB" id="A0AAN9VHD2"/>
<feature type="transmembrane region" description="Helical" evidence="11">
    <location>
        <begin position="56"/>
        <end position="77"/>
    </location>
</feature>
<accession>A0AAN9VHD2</accession>
<evidence type="ECO:0000256" key="2">
    <source>
        <dbReference type="ARBA" id="ARBA00008699"/>
    </source>
</evidence>
<dbReference type="PANTHER" id="PTHR21382">
    <property type="entry name" value="NADH-UBIQUINONE OXIDOREDUCTASE SUBUNIT"/>
    <property type="match status" value="1"/>
</dbReference>
<keyword evidence="4 11" id="KW-0812">Transmembrane</keyword>
<feature type="transmembrane region" description="Helical" evidence="11">
    <location>
        <begin position="83"/>
        <end position="100"/>
    </location>
</feature>
<dbReference type="EMBL" id="JAZDUA010000189">
    <property type="protein sequence ID" value="KAK7864964.1"/>
    <property type="molecule type" value="Genomic_DNA"/>
</dbReference>
<evidence type="ECO:0000256" key="9">
    <source>
        <dbReference type="ARBA" id="ARBA00030608"/>
    </source>
</evidence>
<evidence type="ECO:0000256" key="8">
    <source>
        <dbReference type="ARBA" id="ARBA00023136"/>
    </source>
</evidence>
<dbReference type="GO" id="GO:0045271">
    <property type="term" value="C:respiratory chain complex I"/>
    <property type="evidence" value="ECO:0007669"/>
    <property type="project" value="InterPro"/>
</dbReference>
<keyword evidence="8 11" id="KW-0472">Membrane</keyword>
<sequence>MVYKYYDSPEGEDCFKKLWFTTKIAAAAGLTWSTLDVILHSHPQGYVQTVARYGHFTLPFIGIAAAFTTTVCVATSVRKKDDHLNYALGGAAAGSIFGIWRKSTFNGCRMGIVFIIAALVKKSSVEDGWNFFPSNIVRQKGSLRGVRHDYSLTEERPRNWTVE</sequence>
<proteinExistence type="inferred from homology"/>
<dbReference type="InterPro" id="IPR039205">
    <property type="entry name" value="NDUFA11"/>
</dbReference>
<keyword evidence="13" id="KW-1185">Reference proteome</keyword>
<comment type="similarity">
    <text evidence="2">Belongs to the complex I NDUFA11 subunit family.</text>
</comment>
<evidence type="ECO:0000313" key="12">
    <source>
        <dbReference type="EMBL" id="KAK7864964.1"/>
    </source>
</evidence>